<dbReference type="PANTHER" id="PTHR21708:SF26">
    <property type="entry name" value="2-DEHYDROPANTOATE 2-REDUCTASE"/>
    <property type="match status" value="1"/>
</dbReference>
<dbReference type="GO" id="GO:0005737">
    <property type="term" value="C:cytoplasm"/>
    <property type="evidence" value="ECO:0007669"/>
    <property type="project" value="TreeGrafter"/>
</dbReference>
<sequence>MRILVIGAGAIGSLFAGKLLKAGNEVALLARGVRLGQLHSDGLKLRSANSALIETCPVQVIASLETDDIFDYILVVVQRTQIQALLPILRTNKSPTIVFMVNTASGYAPFIDAVGAQRVMIAFPSAGGEVVDAVVHYRLGTGLVRVFQTTTIGELVPTQNDRIRVLKRVFFRAGIPTVTCTSMDAWQKTHVAIVCPIAQALYKHAGNPKSLAKHPDDVRLMIRAMQEGFIVLGALGYRIVPRKLWYLRLPAVLVAPIFSLILLTNLAETAMAKHARRATKEMAVLQQELLQLVDASTLAAPAIRALAAIPCEIQVQPTI</sequence>
<evidence type="ECO:0000313" key="4">
    <source>
        <dbReference type="Proteomes" id="UP000008466"/>
    </source>
</evidence>
<accession>F0RU17</accession>
<evidence type="ECO:0000259" key="2">
    <source>
        <dbReference type="Pfam" id="PF02558"/>
    </source>
</evidence>
<keyword evidence="1" id="KW-1133">Transmembrane helix</keyword>
<feature type="transmembrane region" description="Helical" evidence="1">
    <location>
        <begin position="245"/>
        <end position="267"/>
    </location>
</feature>
<keyword evidence="1" id="KW-0472">Membrane</keyword>
<evidence type="ECO:0000313" key="3">
    <source>
        <dbReference type="EMBL" id="ADY13876.1"/>
    </source>
</evidence>
<dbReference type="RefSeq" id="WP_013607725.1">
    <property type="nucleotide sequence ID" value="NC_015152.1"/>
</dbReference>
<dbReference type="Gene3D" id="3.40.50.720">
    <property type="entry name" value="NAD(P)-binding Rossmann-like Domain"/>
    <property type="match status" value="1"/>
</dbReference>
<dbReference type="InterPro" id="IPR051402">
    <property type="entry name" value="KPR-Related"/>
</dbReference>
<dbReference type="AlphaFoldDB" id="F0RU17"/>
<dbReference type="PANTHER" id="PTHR21708">
    <property type="entry name" value="PROBABLE 2-DEHYDROPANTOATE 2-REDUCTASE"/>
    <property type="match status" value="1"/>
</dbReference>
<dbReference type="InterPro" id="IPR013332">
    <property type="entry name" value="KPR_N"/>
</dbReference>
<dbReference type="Pfam" id="PF02558">
    <property type="entry name" value="ApbA"/>
    <property type="match status" value="1"/>
</dbReference>
<reference evidence="4" key="1">
    <citation type="submission" date="2011-02" db="EMBL/GenBank/DDBJ databases">
        <title>Complete sequence of Spirochaeta sp. Buddy.</title>
        <authorList>
            <person name="Lucas S."/>
            <person name="Copeland A."/>
            <person name="Lapidus A."/>
            <person name="Cheng J.-F."/>
            <person name="Goodwin L."/>
            <person name="Pitluck S."/>
            <person name="Zeytun A."/>
            <person name="Detter J.C."/>
            <person name="Han C."/>
            <person name="Tapia R."/>
            <person name="Land M."/>
            <person name="Hauser L."/>
            <person name="Kyrpides N."/>
            <person name="Ivanova N."/>
            <person name="Mikhailova N."/>
            <person name="Pagani I."/>
            <person name="Ritalahti K.M."/>
            <person name="Loeffler F.E."/>
            <person name="Woyke T."/>
        </authorList>
    </citation>
    <scope>NUCLEOTIDE SEQUENCE [LARGE SCALE GENOMIC DNA]</scope>
    <source>
        <strain evidence="4">ATCC BAA-1886 / DSM 22777 / Buddy</strain>
    </source>
</reference>
<dbReference type="KEGG" id="sbu:SpiBuddy_2055"/>
<keyword evidence="1" id="KW-0812">Transmembrane</keyword>
<dbReference type="HOGENOM" id="CLU_055593_2_0_12"/>
<keyword evidence="4" id="KW-1185">Reference proteome</keyword>
<dbReference type="STRING" id="158189.SpiBuddy_2055"/>
<feature type="domain" description="Ketopantoate reductase N-terminal" evidence="2">
    <location>
        <begin position="3"/>
        <end position="127"/>
    </location>
</feature>
<protein>
    <submittedName>
        <fullName evidence="3">Ketopantoate reductase ApbA/PanE domain protein</fullName>
    </submittedName>
</protein>
<dbReference type="Proteomes" id="UP000008466">
    <property type="component" value="Chromosome"/>
</dbReference>
<organism evidence="3 4">
    <name type="scientific">Sphaerochaeta globosa (strain ATCC BAA-1886 / DSM 22777 / Buddy)</name>
    <name type="common">Spirochaeta sp. (strain Buddy)</name>
    <dbReference type="NCBI Taxonomy" id="158189"/>
    <lineage>
        <taxon>Bacteria</taxon>
        <taxon>Pseudomonadati</taxon>
        <taxon>Spirochaetota</taxon>
        <taxon>Spirochaetia</taxon>
        <taxon>Spirochaetales</taxon>
        <taxon>Sphaerochaetaceae</taxon>
        <taxon>Sphaerochaeta</taxon>
    </lineage>
</organism>
<dbReference type="InterPro" id="IPR036291">
    <property type="entry name" value="NAD(P)-bd_dom_sf"/>
</dbReference>
<gene>
    <name evidence="3" type="ordered locus">SpiBuddy_2055</name>
</gene>
<dbReference type="EMBL" id="CP002541">
    <property type="protein sequence ID" value="ADY13876.1"/>
    <property type="molecule type" value="Genomic_DNA"/>
</dbReference>
<dbReference type="OrthoDB" id="9793586at2"/>
<dbReference type="SUPFAM" id="SSF51735">
    <property type="entry name" value="NAD(P)-binding Rossmann-fold domains"/>
    <property type="match status" value="1"/>
</dbReference>
<name>F0RU17_SPHGB</name>
<proteinExistence type="predicted"/>
<evidence type="ECO:0000256" key="1">
    <source>
        <dbReference type="SAM" id="Phobius"/>
    </source>
</evidence>
<dbReference type="eggNOG" id="COG1893">
    <property type="taxonomic scope" value="Bacteria"/>
</dbReference>